<dbReference type="GO" id="GO:0005524">
    <property type="term" value="F:ATP binding"/>
    <property type="evidence" value="ECO:0007669"/>
    <property type="project" value="UniProtKB-KW"/>
</dbReference>
<evidence type="ECO:0000256" key="6">
    <source>
        <dbReference type="ARBA" id="ARBA00022777"/>
    </source>
</evidence>
<dbReference type="SUPFAM" id="SSF55874">
    <property type="entry name" value="ATPase domain of HSP90 chaperone/DNA topoisomerase II/histidine kinase"/>
    <property type="match status" value="2"/>
</dbReference>
<feature type="transmembrane region" description="Helical" evidence="10">
    <location>
        <begin position="355"/>
        <end position="372"/>
    </location>
</feature>
<dbReference type="SMART" id="SM00388">
    <property type="entry name" value="HisKA"/>
    <property type="match status" value="1"/>
</dbReference>
<evidence type="ECO:0000256" key="8">
    <source>
        <dbReference type="ARBA" id="ARBA00023012"/>
    </source>
</evidence>
<feature type="transmembrane region" description="Helical" evidence="10">
    <location>
        <begin position="323"/>
        <end position="343"/>
    </location>
</feature>
<dbReference type="InterPro" id="IPR004358">
    <property type="entry name" value="Sig_transdc_His_kin-like_C"/>
</dbReference>
<dbReference type="CDD" id="cd17574">
    <property type="entry name" value="REC_OmpR"/>
    <property type="match status" value="1"/>
</dbReference>
<dbReference type="Pfam" id="PF06580">
    <property type="entry name" value="His_kinase"/>
    <property type="match status" value="1"/>
</dbReference>
<dbReference type="RefSeq" id="WP_120979084.1">
    <property type="nucleotide sequence ID" value="NZ_RBZM01000009.1"/>
</dbReference>
<dbReference type="Pfam" id="PF02518">
    <property type="entry name" value="HATPase_c"/>
    <property type="match status" value="2"/>
</dbReference>
<keyword evidence="8" id="KW-0902">Two-component regulatory system</keyword>
<accession>A0A494XJV0</accession>
<feature type="transmembrane region" description="Helical" evidence="10">
    <location>
        <begin position="294"/>
        <end position="311"/>
    </location>
</feature>
<feature type="transmembrane region" description="Helical" evidence="10">
    <location>
        <begin position="231"/>
        <end position="250"/>
    </location>
</feature>
<dbReference type="InterPro" id="IPR003661">
    <property type="entry name" value="HisK_dim/P_dom"/>
</dbReference>
<feature type="domain" description="Histidine kinase" evidence="11">
    <location>
        <begin position="460"/>
        <end position="679"/>
    </location>
</feature>
<dbReference type="GO" id="GO:0000155">
    <property type="term" value="F:phosphorelay sensor kinase activity"/>
    <property type="evidence" value="ECO:0007669"/>
    <property type="project" value="InterPro"/>
</dbReference>
<keyword evidence="5" id="KW-0547">Nucleotide-binding</keyword>
<keyword evidence="3 9" id="KW-0597">Phosphoprotein</keyword>
<evidence type="ECO:0000313" key="14">
    <source>
        <dbReference type="Proteomes" id="UP000282076"/>
    </source>
</evidence>
<evidence type="ECO:0000256" key="5">
    <source>
        <dbReference type="ARBA" id="ARBA00022741"/>
    </source>
</evidence>
<feature type="modified residue" description="4-aspartylphosphate" evidence="9">
    <location>
        <position position="764"/>
    </location>
</feature>
<keyword evidence="6" id="KW-0418">Kinase</keyword>
<dbReference type="SUPFAM" id="SSF49785">
    <property type="entry name" value="Galactose-binding domain-like"/>
    <property type="match status" value="1"/>
</dbReference>
<comment type="caution">
    <text evidence="13">The sequence shown here is derived from an EMBL/GenBank/DDBJ whole genome shotgun (WGS) entry which is preliminary data.</text>
</comment>
<feature type="transmembrane region" description="Helical" evidence="10">
    <location>
        <begin position="20"/>
        <end position="41"/>
    </location>
</feature>
<evidence type="ECO:0000256" key="4">
    <source>
        <dbReference type="ARBA" id="ARBA00022679"/>
    </source>
</evidence>
<keyword evidence="4" id="KW-0808">Transferase</keyword>
<dbReference type="Gene3D" id="3.30.565.10">
    <property type="entry name" value="Histidine kinase-like ATPase, C-terminal domain"/>
    <property type="match status" value="2"/>
</dbReference>
<evidence type="ECO:0000256" key="1">
    <source>
        <dbReference type="ARBA" id="ARBA00000085"/>
    </source>
</evidence>
<dbReference type="SMART" id="SM00387">
    <property type="entry name" value="HATPase_c"/>
    <property type="match status" value="2"/>
</dbReference>
<dbReference type="Pfam" id="PF00072">
    <property type="entry name" value="Response_reg"/>
    <property type="match status" value="1"/>
</dbReference>
<dbReference type="Gene3D" id="1.10.287.130">
    <property type="match status" value="1"/>
</dbReference>
<keyword evidence="7" id="KW-0067">ATP-binding</keyword>
<evidence type="ECO:0000256" key="10">
    <source>
        <dbReference type="SAM" id="Phobius"/>
    </source>
</evidence>
<dbReference type="Proteomes" id="UP000282076">
    <property type="component" value="Unassembled WGS sequence"/>
</dbReference>
<dbReference type="PRINTS" id="PR00344">
    <property type="entry name" value="BCTRLSENSOR"/>
</dbReference>
<dbReference type="InterPro" id="IPR011006">
    <property type="entry name" value="CheY-like_superfamily"/>
</dbReference>
<evidence type="ECO:0000256" key="9">
    <source>
        <dbReference type="PROSITE-ProRule" id="PRU00169"/>
    </source>
</evidence>
<dbReference type="InterPro" id="IPR011623">
    <property type="entry name" value="7TMR_DISM_rcpt_extracell_dom1"/>
</dbReference>
<keyword evidence="10" id="KW-0472">Membrane</keyword>
<dbReference type="GO" id="GO:0016020">
    <property type="term" value="C:membrane"/>
    <property type="evidence" value="ECO:0007669"/>
    <property type="project" value="InterPro"/>
</dbReference>
<comment type="catalytic activity">
    <reaction evidence="1">
        <text>ATP + protein L-histidine = ADP + protein N-phospho-L-histidine.</text>
        <dbReference type="EC" id="2.7.13.3"/>
    </reaction>
</comment>
<dbReference type="InterPro" id="IPR003594">
    <property type="entry name" value="HATPase_dom"/>
</dbReference>
<dbReference type="SMART" id="SM00448">
    <property type="entry name" value="REC"/>
    <property type="match status" value="1"/>
</dbReference>
<dbReference type="InterPro" id="IPR010559">
    <property type="entry name" value="Sig_transdc_His_kin_internal"/>
</dbReference>
<evidence type="ECO:0000256" key="7">
    <source>
        <dbReference type="ARBA" id="ARBA00022840"/>
    </source>
</evidence>
<evidence type="ECO:0000256" key="2">
    <source>
        <dbReference type="ARBA" id="ARBA00012438"/>
    </source>
</evidence>
<proteinExistence type="predicted"/>
<feature type="domain" description="Histidine kinase" evidence="11">
    <location>
        <begin position="943"/>
        <end position="1042"/>
    </location>
</feature>
<dbReference type="InterPro" id="IPR008979">
    <property type="entry name" value="Galactose-bd-like_sf"/>
</dbReference>
<dbReference type="InterPro" id="IPR036097">
    <property type="entry name" value="HisK_dim/P_sf"/>
</dbReference>
<dbReference type="EMBL" id="RBZM01000009">
    <property type="protein sequence ID" value="RKP48946.1"/>
    <property type="molecule type" value="Genomic_DNA"/>
</dbReference>
<evidence type="ECO:0000256" key="3">
    <source>
        <dbReference type="ARBA" id="ARBA00022553"/>
    </source>
</evidence>
<dbReference type="AlphaFoldDB" id="A0A494XJV0"/>
<sequence>MTADGSARDGFKGMRKRLWIGYRALGFMLIPIVSFVLLAAINDYTVSDKSAPKAHQGVIDLSDWKFGTKRTVLLDGEWIFYPMKLYSPEDFRDGRVPPPSAPYASIPNAWYGGSPIDEASRTEYGTYRLTVKLKDEDLGYGIRLPNVIGAHHLYVNGHLAGSGGRPADNEQDYVKENKPYMTFVRSEGGQLDIVLQTANLANPIGGGFEDVQLGFQPDMLLIEQVRFAAEFSGLFILLLFAGYHLTIYVLRMKDKAYLYSSLYFLTMLVLMVTGGEKLTLQLLPGLPDWASIKLYDLGGFSNIVLLGVFLHHLDAKLMSRKQLLVLLAPIYLYLVAVIVLPYSDYRSLGNLPWDYASLVAAFYLYRAIRLFVKRDGRLERQETALLIGMLVSIALILLFGILYSLSLVQTDIGRQISFLAVLAFMNALLALRLVNATDRTEQLTDKLILRDKLKDEFLANTSHELKTPLHGIQNIASFLLDEKAGKLTDRQKSELTLIQDTSTKLSALVNDLVDVVQLKHGDLRLHESVLDLRVAAQTAFEVLEFELMGKDVRWENRISPNTCVLADENRLRQVLYNLIHNAIKHTKIGRIEIGAEKADGLWTIWVEDTGIGIPEESHEAVFGYFEQAEREMPQNGYTGMGLGLYISRQLVERMGGWIRVDRSEPGLGTRIAFTLPAAEADVNPTAENMIAASAESGDRLRQSQLEVVGDGHAHTVLVVDDEASNVRILLNLLGDEYNVLSAFSAKEALRKLEENPRISLLILDVMMPEMSGIDLCRIVREKRSVLDLPVLFATVKDSMHDIELCFRVGGNDFISKPFDPKTLAARVRTLLLMKSSMDQALQNEMAFLQAQIKPHFLYNALSSIVSFCYSDGERAAYLLSVLSRYLRMVFERDGRTHQVPLRQELELIRAYVEIEKARFGDRLVYRLQSDPDLESYYVPSLTIQPFVENAIRHGLFEKDGEGTVTLSVSDGDGYLRFDIVDDGVGMPDDVLYRVRSEERPERSGIGMTNVRKRLATLTGASVTIDSALEQGTKITVYLPKLGEPS</sequence>
<dbReference type="Pfam" id="PF00512">
    <property type="entry name" value="HisKA"/>
    <property type="match status" value="1"/>
</dbReference>
<dbReference type="PROSITE" id="PS50109">
    <property type="entry name" value="HIS_KIN"/>
    <property type="match status" value="2"/>
</dbReference>
<evidence type="ECO:0000313" key="13">
    <source>
        <dbReference type="EMBL" id="RKP48946.1"/>
    </source>
</evidence>
<dbReference type="InterPro" id="IPR036890">
    <property type="entry name" value="HATPase_C_sf"/>
</dbReference>
<dbReference type="Gene3D" id="3.40.50.2300">
    <property type="match status" value="1"/>
</dbReference>
<name>A0A494XJV0_9BACL</name>
<feature type="transmembrane region" description="Helical" evidence="10">
    <location>
        <begin position="384"/>
        <end position="404"/>
    </location>
</feature>
<evidence type="ECO:0000259" key="11">
    <source>
        <dbReference type="PROSITE" id="PS50109"/>
    </source>
</evidence>
<gene>
    <name evidence="13" type="ORF">D7Z26_21560</name>
</gene>
<keyword evidence="10" id="KW-1133">Transmembrane helix</keyword>
<dbReference type="PANTHER" id="PTHR43547">
    <property type="entry name" value="TWO-COMPONENT HISTIDINE KINASE"/>
    <property type="match status" value="1"/>
</dbReference>
<dbReference type="CDD" id="cd00082">
    <property type="entry name" value="HisKA"/>
    <property type="match status" value="1"/>
</dbReference>
<protein>
    <recommendedName>
        <fullName evidence="2">histidine kinase</fullName>
        <ecNumber evidence="2">2.7.13.3</ecNumber>
    </recommendedName>
</protein>
<dbReference type="PANTHER" id="PTHR43547:SF2">
    <property type="entry name" value="HYBRID SIGNAL TRANSDUCTION HISTIDINE KINASE C"/>
    <property type="match status" value="1"/>
</dbReference>
<keyword evidence="10" id="KW-0812">Transmembrane</keyword>
<reference evidence="13 14" key="1">
    <citation type="submission" date="2018-10" db="EMBL/GenBank/DDBJ databases">
        <title>Cohnella sp. M2MS4P-1, whole genome shotgun sequence.</title>
        <authorList>
            <person name="Tuo L."/>
        </authorList>
    </citation>
    <scope>NUCLEOTIDE SEQUENCE [LARGE SCALE GENOMIC DNA]</scope>
    <source>
        <strain evidence="13 14">M2MS4P-1</strain>
    </source>
</reference>
<dbReference type="OrthoDB" id="9809348at2"/>
<dbReference type="PROSITE" id="PS50110">
    <property type="entry name" value="RESPONSE_REGULATORY"/>
    <property type="match status" value="1"/>
</dbReference>
<feature type="transmembrane region" description="Helical" evidence="10">
    <location>
        <begin position="257"/>
        <end position="274"/>
    </location>
</feature>
<dbReference type="Pfam" id="PF07695">
    <property type="entry name" value="7TMR-DISM_7TM"/>
    <property type="match status" value="1"/>
</dbReference>
<keyword evidence="14" id="KW-1185">Reference proteome</keyword>
<evidence type="ECO:0000259" key="12">
    <source>
        <dbReference type="PROSITE" id="PS50110"/>
    </source>
</evidence>
<dbReference type="InterPro" id="IPR001789">
    <property type="entry name" value="Sig_transdc_resp-reg_receiver"/>
</dbReference>
<dbReference type="SUPFAM" id="SSF47384">
    <property type="entry name" value="Homodimeric domain of signal transducing histidine kinase"/>
    <property type="match status" value="1"/>
</dbReference>
<dbReference type="EC" id="2.7.13.3" evidence="2"/>
<dbReference type="InterPro" id="IPR005467">
    <property type="entry name" value="His_kinase_dom"/>
</dbReference>
<dbReference type="SUPFAM" id="SSF52172">
    <property type="entry name" value="CheY-like"/>
    <property type="match status" value="1"/>
</dbReference>
<feature type="domain" description="Response regulatory" evidence="12">
    <location>
        <begin position="715"/>
        <end position="831"/>
    </location>
</feature>
<organism evidence="13 14">
    <name type="scientific">Cohnella endophytica</name>
    <dbReference type="NCBI Taxonomy" id="2419778"/>
    <lineage>
        <taxon>Bacteria</taxon>
        <taxon>Bacillati</taxon>
        <taxon>Bacillota</taxon>
        <taxon>Bacilli</taxon>
        <taxon>Bacillales</taxon>
        <taxon>Paenibacillaceae</taxon>
        <taxon>Cohnella</taxon>
    </lineage>
</organism>